<organism evidence="2 3">
    <name type="scientific">Portunus trituberculatus</name>
    <name type="common">Swimming crab</name>
    <name type="synonym">Neptunus trituberculatus</name>
    <dbReference type="NCBI Taxonomy" id="210409"/>
    <lineage>
        <taxon>Eukaryota</taxon>
        <taxon>Metazoa</taxon>
        <taxon>Ecdysozoa</taxon>
        <taxon>Arthropoda</taxon>
        <taxon>Crustacea</taxon>
        <taxon>Multicrustacea</taxon>
        <taxon>Malacostraca</taxon>
        <taxon>Eumalacostraca</taxon>
        <taxon>Eucarida</taxon>
        <taxon>Decapoda</taxon>
        <taxon>Pleocyemata</taxon>
        <taxon>Brachyura</taxon>
        <taxon>Eubrachyura</taxon>
        <taxon>Portunoidea</taxon>
        <taxon>Portunidae</taxon>
        <taxon>Portuninae</taxon>
        <taxon>Portunus</taxon>
    </lineage>
</organism>
<comment type="caution">
    <text evidence="2">The sequence shown here is derived from an EMBL/GenBank/DDBJ whole genome shotgun (WGS) entry which is preliminary data.</text>
</comment>
<reference evidence="2 3" key="1">
    <citation type="submission" date="2019-05" db="EMBL/GenBank/DDBJ databases">
        <title>Another draft genome of Portunus trituberculatus and its Hox gene families provides insights of decapod evolution.</title>
        <authorList>
            <person name="Jeong J.-H."/>
            <person name="Song I."/>
            <person name="Kim S."/>
            <person name="Choi T."/>
            <person name="Kim D."/>
            <person name="Ryu S."/>
            <person name="Kim W."/>
        </authorList>
    </citation>
    <scope>NUCLEOTIDE SEQUENCE [LARGE SCALE GENOMIC DNA]</scope>
    <source>
        <tissue evidence="2">Muscle</tissue>
    </source>
</reference>
<gene>
    <name evidence="2" type="ORF">E2C01_081966</name>
</gene>
<feature type="compositionally biased region" description="Low complexity" evidence="1">
    <location>
        <begin position="42"/>
        <end position="51"/>
    </location>
</feature>
<keyword evidence="3" id="KW-1185">Reference proteome</keyword>
<protein>
    <submittedName>
        <fullName evidence="2">Uncharacterized protein</fullName>
    </submittedName>
</protein>
<evidence type="ECO:0000313" key="3">
    <source>
        <dbReference type="Proteomes" id="UP000324222"/>
    </source>
</evidence>
<sequence length="127" mass="13850">MAFVLYSLIIYGSNELFRSFLLYELSSPSGVHSPPFTPESQPTLHTTPHTAAPLLTHSPFHSSPPHLDPHSTSLPLTLLTLAALCISRGVQKTLASVIAVRLSSLLSGLINRALQEARQRRAEDKDP</sequence>
<feature type="region of interest" description="Disordered" evidence="1">
    <location>
        <begin position="32"/>
        <end position="51"/>
    </location>
</feature>
<evidence type="ECO:0000313" key="2">
    <source>
        <dbReference type="EMBL" id="MPC87115.1"/>
    </source>
</evidence>
<accession>A0A5B7IX90</accession>
<dbReference type="EMBL" id="VSRR010073535">
    <property type="protein sequence ID" value="MPC87115.1"/>
    <property type="molecule type" value="Genomic_DNA"/>
</dbReference>
<name>A0A5B7IX90_PORTR</name>
<dbReference type="AlphaFoldDB" id="A0A5B7IX90"/>
<dbReference type="Proteomes" id="UP000324222">
    <property type="component" value="Unassembled WGS sequence"/>
</dbReference>
<proteinExistence type="predicted"/>
<evidence type="ECO:0000256" key="1">
    <source>
        <dbReference type="SAM" id="MobiDB-lite"/>
    </source>
</evidence>